<gene>
    <name evidence="1" type="ORF">BN9_077000</name>
</gene>
<proteinExistence type="predicted"/>
<evidence type="ECO:0000313" key="1">
    <source>
        <dbReference type="EMBL" id="CCI46745.1"/>
    </source>
</evidence>
<sequence length="203" mass="23697">MMISSNHRTTRRWTRRKYCLLKTESLRSELLCLVVLIIRCLMVKLPRSESTHQVSQLCLILRERRNLIDSNKQTSQSNFPPYAWNRDTLVHVINERSPRSYELDDCLESESVHNHSIPQPNSTYYDFDQMTFSSLPIDHSIEKTTAYDSPSTRLRDMRTFIGFSVILIITQSISQSLFATRSPCMTINGSFVALIKKKTLRYK</sequence>
<keyword evidence="2" id="KW-1185">Reference proteome</keyword>
<organism evidence="1 2">
    <name type="scientific">Albugo candida</name>
    <dbReference type="NCBI Taxonomy" id="65357"/>
    <lineage>
        <taxon>Eukaryota</taxon>
        <taxon>Sar</taxon>
        <taxon>Stramenopiles</taxon>
        <taxon>Oomycota</taxon>
        <taxon>Peronosporomycetes</taxon>
        <taxon>Albuginales</taxon>
        <taxon>Albuginaceae</taxon>
        <taxon>Albugo</taxon>
    </lineage>
</organism>
<dbReference type="InParanoid" id="A0A024GJ03"/>
<dbReference type="EMBL" id="CAIX01000140">
    <property type="protein sequence ID" value="CCI46745.1"/>
    <property type="molecule type" value="Genomic_DNA"/>
</dbReference>
<evidence type="ECO:0000313" key="2">
    <source>
        <dbReference type="Proteomes" id="UP000053237"/>
    </source>
</evidence>
<dbReference type="Proteomes" id="UP000053237">
    <property type="component" value="Unassembled WGS sequence"/>
</dbReference>
<name>A0A024GJ03_9STRA</name>
<comment type="caution">
    <text evidence="1">The sequence shown here is derived from an EMBL/GenBank/DDBJ whole genome shotgun (WGS) entry which is preliminary data.</text>
</comment>
<reference evidence="1 2" key="1">
    <citation type="submission" date="2012-05" db="EMBL/GenBank/DDBJ databases">
        <title>Recombination and specialization in a pathogen metapopulation.</title>
        <authorList>
            <person name="Gardiner A."/>
            <person name="Kemen E."/>
            <person name="Schultz-Larsen T."/>
            <person name="MacLean D."/>
            <person name="Van Oosterhout C."/>
            <person name="Jones J.D.G."/>
        </authorList>
    </citation>
    <scope>NUCLEOTIDE SEQUENCE [LARGE SCALE GENOMIC DNA]</scope>
    <source>
        <strain evidence="1 2">Ac Nc2</strain>
    </source>
</reference>
<accession>A0A024GJ03</accession>
<dbReference type="AlphaFoldDB" id="A0A024GJ03"/>
<protein>
    <submittedName>
        <fullName evidence="1">Uncharacterized protein</fullName>
    </submittedName>
</protein>